<evidence type="ECO:0000256" key="1">
    <source>
        <dbReference type="ARBA" id="ARBA00004141"/>
    </source>
</evidence>
<name>A0A166CV20_9AGAM</name>
<evidence type="ECO:0000313" key="9">
    <source>
        <dbReference type="Proteomes" id="UP000076532"/>
    </source>
</evidence>
<dbReference type="Pfam" id="PF07690">
    <property type="entry name" value="MFS_1"/>
    <property type="match status" value="1"/>
</dbReference>
<protein>
    <submittedName>
        <fullName evidence="8">MFS general substrate transporter</fullName>
    </submittedName>
</protein>
<feature type="transmembrane region" description="Helical" evidence="6">
    <location>
        <begin position="75"/>
        <end position="93"/>
    </location>
</feature>
<dbReference type="OrthoDB" id="2585655at2759"/>
<comment type="subcellular location">
    <subcellularLocation>
        <location evidence="1">Membrane</location>
        <topology evidence="1">Multi-pass membrane protein</topology>
    </subcellularLocation>
</comment>
<evidence type="ECO:0000313" key="8">
    <source>
        <dbReference type="EMBL" id="KZP14030.1"/>
    </source>
</evidence>
<dbReference type="InterPro" id="IPR036259">
    <property type="entry name" value="MFS_trans_sf"/>
</dbReference>
<dbReference type="PANTHER" id="PTHR23502:SF5">
    <property type="entry name" value="QUINIDINE RESISTANCE PROTEIN 3"/>
    <property type="match status" value="1"/>
</dbReference>
<dbReference type="PROSITE" id="PS50850">
    <property type="entry name" value="MFS"/>
    <property type="match status" value="1"/>
</dbReference>
<feature type="transmembrane region" description="Helical" evidence="6">
    <location>
        <begin position="143"/>
        <end position="166"/>
    </location>
</feature>
<feature type="domain" description="Major facilitator superfamily (MFS) profile" evidence="7">
    <location>
        <begin position="77"/>
        <end position="531"/>
    </location>
</feature>
<dbReference type="Proteomes" id="UP000076532">
    <property type="component" value="Unassembled WGS sequence"/>
</dbReference>
<evidence type="ECO:0000256" key="3">
    <source>
        <dbReference type="ARBA" id="ARBA00022989"/>
    </source>
</evidence>
<dbReference type="SUPFAM" id="SSF103473">
    <property type="entry name" value="MFS general substrate transporter"/>
    <property type="match status" value="1"/>
</dbReference>
<feature type="transmembrane region" description="Helical" evidence="6">
    <location>
        <begin position="440"/>
        <end position="466"/>
    </location>
</feature>
<feature type="region of interest" description="Disordered" evidence="5">
    <location>
        <begin position="1"/>
        <end position="25"/>
    </location>
</feature>
<dbReference type="GO" id="GO:0005886">
    <property type="term" value="C:plasma membrane"/>
    <property type="evidence" value="ECO:0007669"/>
    <property type="project" value="TreeGrafter"/>
</dbReference>
<keyword evidence="4 6" id="KW-0472">Membrane</keyword>
<accession>A0A166CV20</accession>
<keyword evidence="9" id="KW-1185">Reference proteome</keyword>
<evidence type="ECO:0000256" key="4">
    <source>
        <dbReference type="ARBA" id="ARBA00023136"/>
    </source>
</evidence>
<evidence type="ECO:0000256" key="2">
    <source>
        <dbReference type="ARBA" id="ARBA00022692"/>
    </source>
</evidence>
<sequence>MPLQSTNQHATNPTSAVQSPLDVEKQPETPVLEKLDIEHALVDDDPRNWTSGRKVRLHRHSLIEFLVDEIMHWQWAVLVIISAASMVAGLSANIQNPANQDIEQTLHASSSDISWSLSCFILVQGTFPLLWSAISEIKGRKIVYLLSFALFALGSTIVAVSHSIGLLIGMRIVQGAGSSAVMAIGAGTLADIFDPAERGTKFGLYYGAPLLGPSVGAILGGGLTQAFGWRAVFWFLVIFAGLNFLSFLFLFKDTFRRERSSTYQTVLKRRTLERALKSKNASQATVTDAVDGDRDADARTLPLATEAPPLKAIKLSLRDINPFPPLWLILRRKNNLAILFPSGLLFAFTYSITYTCARTLANQYGYDPLTTGLVLLSFGVGCIFGSVLGGRWSDAKFVQLKKANRGKSEPEMRLKSTIIAMWFLPPSVVGYAWVCEQHVHVAAVCVMLFLAGFFTLWIYASTLAYIVDANVGRSSTAAATNSAFRGIAAFVAAEVAIPLQNSIGDGGMYTLWAGLLAIAELLIILVLWRGSKWRDEAIERELKEANEQ</sequence>
<organism evidence="8 9">
    <name type="scientific">Athelia psychrophila</name>
    <dbReference type="NCBI Taxonomy" id="1759441"/>
    <lineage>
        <taxon>Eukaryota</taxon>
        <taxon>Fungi</taxon>
        <taxon>Dikarya</taxon>
        <taxon>Basidiomycota</taxon>
        <taxon>Agaricomycotina</taxon>
        <taxon>Agaricomycetes</taxon>
        <taxon>Agaricomycetidae</taxon>
        <taxon>Atheliales</taxon>
        <taxon>Atheliaceae</taxon>
        <taxon>Athelia</taxon>
    </lineage>
</organism>
<evidence type="ECO:0000256" key="5">
    <source>
        <dbReference type="SAM" id="MobiDB-lite"/>
    </source>
</evidence>
<dbReference type="AlphaFoldDB" id="A0A166CV20"/>
<reference evidence="8 9" key="1">
    <citation type="journal article" date="2016" name="Mol. Biol. Evol.">
        <title>Comparative Genomics of Early-Diverging Mushroom-Forming Fungi Provides Insights into the Origins of Lignocellulose Decay Capabilities.</title>
        <authorList>
            <person name="Nagy L.G."/>
            <person name="Riley R."/>
            <person name="Tritt A."/>
            <person name="Adam C."/>
            <person name="Daum C."/>
            <person name="Floudas D."/>
            <person name="Sun H."/>
            <person name="Yadav J.S."/>
            <person name="Pangilinan J."/>
            <person name="Larsson K.H."/>
            <person name="Matsuura K."/>
            <person name="Barry K."/>
            <person name="Labutti K."/>
            <person name="Kuo R."/>
            <person name="Ohm R.A."/>
            <person name="Bhattacharya S.S."/>
            <person name="Shirouzu T."/>
            <person name="Yoshinaga Y."/>
            <person name="Martin F.M."/>
            <person name="Grigoriev I.V."/>
            <person name="Hibbett D.S."/>
        </authorList>
    </citation>
    <scope>NUCLEOTIDE SEQUENCE [LARGE SCALE GENOMIC DNA]</scope>
    <source>
        <strain evidence="8 9">CBS 109695</strain>
    </source>
</reference>
<dbReference type="PANTHER" id="PTHR23502">
    <property type="entry name" value="MAJOR FACILITATOR SUPERFAMILY"/>
    <property type="match status" value="1"/>
</dbReference>
<feature type="transmembrane region" description="Helical" evidence="6">
    <location>
        <begin position="172"/>
        <end position="192"/>
    </location>
</feature>
<feature type="transmembrane region" description="Helical" evidence="6">
    <location>
        <begin position="509"/>
        <end position="528"/>
    </location>
</feature>
<dbReference type="Gene3D" id="1.20.1720.10">
    <property type="entry name" value="Multidrug resistance protein D"/>
    <property type="match status" value="1"/>
</dbReference>
<feature type="transmembrane region" description="Helical" evidence="6">
    <location>
        <begin position="204"/>
        <end position="225"/>
    </location>
</feature>
<dbReference type="STRING" id="436010.A0A166CV20"/>
<feature type="transmembrane region" description="Helical" evidence="6">
    <location>
        <begin position="373"/>
        <end position="393"/>
    </location>
</feature>
<proteinExistence type="predicted"/>
<gene>
    <name evidence="8" type="ORF">FIBSPDRAFT_117704</name>
</gene>
<keyword evidence="3 6" id="KW-1133">Transmembrane helix</keyword>
<feature type="transmembrane region" description="Helical" evidence="6">
    <location>
        <begin position="414"/>
        <end position="434"/>
    </location>
</feature>
<dbReference type="Gene3D" id="1.20.1250.20">
    <property type="entry name" value="MFS general substrate transporter like domains"/>
    <property type="match status" value="1"/>
</dbReference>
<dbReference type="GO" id="GO:0022857">
    <property type="term" value="F:transmembrane transporter activity"/>
    <property type="evidence" value="ECO:0007669"/>
    <property type="project" value="InterPro"/>
</dbReference>
<feature type="compositionally biased region" description="Polar residues" evidence="5">
    <location>
        <begin position="1"/>
        <end position="18"/>
    </location>
</feature>
<dbReference type="InterPro" id="IPR011701">
    <property type="entry name" value="MFS"/>
</dbReference>
<dbReference type="InterPro" id="IPR020846">
    <property type="entry name" value="MFS_dom"/>
</dbReference>
<dbReference type="EMBL" id="KV417623">
    <property type="protein sequence ID" value="KZP14030.1"/>
    <property type="molecule type" value="Genomic_DNA"/>
</dbReference>
<feature type="transmembrane region" description="Helical" evidence="6">
    <location>
        <begin position="113"/>
        <end position="131"/>
    </location>
</feature>
<evidence type="ECO:0000259" key="7">
    <source>
        <dbReference type="PROSITE" id="PS50850"/>
    </source>
</evidence>
<feature type="transmembrane region" description="Helical" evidence="6">
    <location>
        <begin position="336"/>
        <end position="353"/>
    </location>
</feature>
<feature type="transmembrane region" description="Helical" evidence="6">
    <location>
        <begin position="478"/>
        <end position="497"/>
    </location>
</feature>
<feature type="transmembrane region" description="Helical" evidence="6">
    <location>
        <begin position="231"/>
        <end position="251"/>
    </location>
</feature>
<keyword evidence="2 6" id="KW-0812">Transmembrane</keyword>
<evidence type="ECO:0000256" key="6">
    <source>
        <dbReference type="SAM" id="Phobius"/>
    </source>
</evidence>